<keyword evidence="2" id="KW-1185">Reference proteome</keyword>
<dbReference type="EMBL" id="AUZM01000003">
    <property type="protein sequence ID" value="ERT09469.1"/>
    <property type="molecule type" value="Genomic_DNA"/>
</dbReference>
<evidence type="ECO:0000313" key="2">
    <source>
        <dbReference type="Proteomes" id="UP000017127"/>
    </source>
</evidence>
<protein>
    <submittedName>
        <fullName evidence="1">Uncharacterized protein</fullName>
    </submittedName>
</protein>
<gene>
    <name evidence="1" type="ORF">M595_0558</name>
</gene>
<evidence type="ECO:0000313" key="1">
    <source>
        <dbReference type="EMBL" id="ERT09469.1"/>
    </source>
</evidence>
<dbReference type="Proteomes" id="UP000017127">
    <property type="component" value="Unassembled WGS sequence"/>
</dbReference>
<dbReference type="AlphaFoldDB" id="U7QNC5"/>
<accession>U7QNC5</accession>
<name>U7QNC5_9CYAN</name>
<sequence>MIKTIDSISVKTRMSFCAAAIPVTPFGESASQSQEGSTTALSRS</sequence>
<reference evidence="1 2" key="1">
    <citation type="journal article" date="2013" name="Front. Microbiol.">
        <title>Comparative genomic analyses of the cyanobacterium, Lyngbya aestuarii BL J, a powerful hydrogen producer.</title>
        <authorList>
            <person name="Kothari A."/>
            <person name="Vaughn M."/>
            <person name="Garcia-Pichel F."/>
        </authorList>
    </citation>
    <scope>NUCLEOTIDE SEQUENCE [LARGE SCALE GENOMIC DNA]</scope>
    <source>
        <strain evidence="1 2">BL J</strain>
    </source>
</reference>
<proteinExistence type="predicted"/>
<organism evidence="1 2">
    <name type="scientific">Lyngbya aestuarii BL J</name>
    <dbReference type="NCBI Taxonomy" id="1348334"/>
    <lineage>
        <taxon>Bacteria</taxon>
        <taxon>Bacillati</taxon>
        <taxon>Cyanobacteriota</taxon>
        <taxon>Cyanophyceae</taxon>
        <taxon>Oscillatoriophycideae</taxon>
        <taxon>Oscillatoriales</taxon>
        <taxon>Microcoleaceae</taxon>
        <taxon>Lyngbya</taxon>
    </lineage>
</organism>
<comment type="caution">
    <text evidence="1">The sequence shown here is derived from an EMBL/GenBank/DDBJ whole genome shotgun (WGS) entry which is preliminary data.</text>
</comment>